<dbReference type="InterPro" id="IPR036770">
    <property type="entry name" value="Ankyrin_rpt-contain_sf"/>
</dbReference>
<dbReference type="SUPFAM" id="SSF48403">
    <property type="entry name" value="Ankyrin repeat"/>
    <property type="match status" value="1"/>
</dbReference>
<dbReference type="GO" id="GO:0010468">
    <property type="term" value="P:regulation of gene expression"/>
    <property type="evidence" value="ECO:0007669"/>
    <property type="project" value="TreeGrafter"/>
</dbReference>
<protein>
    <submittedName>
        <fullName evidence="5">Ankyrin repeat-containing domain protein</fullName>
    </submittedName>
</protein>
<evidence type="ECO:0000256" key="2">
    <source>
        <dbReference type="ARBA" id="ARBA00023043"/>
    </source>
</evidence>
<gene>
    <name evidence="5" type="ORF">DFJ43DRAFT_489736</name>
</gene>
<reference evidence="5" key="1">
    <citation type="submission" date="2022-08" db="EMBL/GenBank/DDBJ databases">
        <authorList>
            <consortium name="DOE Joint Genome Institute"/>
            <person name="Min B."/>
            <person name="Sierra-Patev S."/>
            <person name="Naranjo-Ortiz M."/>
            <person name="Looney B."/>
            <person name="Konkel Z."/>
            <person name="Slot J.C."/>
            <person name="Sakamoto Y."/>
            <person name="Steenwyk J.L."/>
            <person name="Rokas A."/>
            <person name="Carro J."/>
            <person name="Camarero S."/>
            <person name="Ferreira P."/>
            <person name="Molpeceres G."/>
            <person name="Ruiz-duenas F.J."/>
            <person name="Serrano A."/>
            <person name="Henrissat B."/>
            <person name="Drula E."/>
            <person name="Hughes K.W."/>
            <person name="Mata J.L."/>
            <person name="Ishikawa N.K."/>
            <person name="Vargas-Isla R."/>
            <person name="Ushijima S."/>
            <person name="Smith C.A."/>
            <person name="Ahrendt S."/>
            <person name="Andreopoulos W."/>
            <person name="He G."/>
            <person name="LaButti K."/>
            <person name="Lipzen A."/>
            <person name="Ng V."/>
            <person name="Riley R."/>
            <person name="Sandor L."/>
            <person name="Barry K."/>
            <person name="Martinez A.T."/>
            <person name="Xiao Y."/>
            <person name="Gibbons J.G."/>
            <person name="Terashima K."/>
            <person name="Hibbett D.S."/>
            <person name="Grigoriev I.V."/>
        </authorList>
    </citation>
    <scope>NUCLEOTIDE SEQUENCE</scope>
    <source>
        <strain evidence="5">ET3784</strain>
    </source>
</reference>
<evidence type="ECO:0000256" key="4">
    <source>
        <dbReference type="SAM" id="MobiDB-lite"/>
    </source>
</evidence>
<dbReference type="PANTHER" id="PTHR24124">
    <property type="entry name" value="ANKYRIN REPEAT FAMILY A"/>
    <property type="match status" value="1"/>
</dbReference>
<dbReference type="Proteomes" id="UP001176059">
    <property type="component" value="Unassembled WGS sequence"/>
</dbReference>
<comment type="caution">
    <text evidence="5">The sequence shown here is derived from an EMBL/GenBank/DDBJ whole genome shotgun (WGS) entry which is preliminary data.</text>
</comment>
<dbReference type="InterPro" id="IPR002110">
    <property type="entry name" value="Ankyrin_rpt"/>
</dbReference>
<feature type="non-terminal residue" evidence="5">
    <location>
        <position position="1"/>
    </location>
</feature>
<keyword evidence="6" id="KW-1185">Reference proteome</keyword>
<feature type="compositionally biased region" description="Low complexity" evidence="4">
    <location>
        <begin position="300"/>
        <end position="323"/>
    </location>
</feature>
<evidence type="ECO:0000313" key="6">
    <source>
        <dbReference type="Proteomes" id="UP001176059"/>
    </source>
</evidence>
<dbReference type="Pfam" id="PF12796">
    <property type="entry name" value="Ank_2"/>
    <property type="match status" value="1"/>
</dbReference>
<evidence type="ECO:0000256" key="3">
    <source>
        <dbReference type="PROSITE-ProRule" id="PRU00023"/>
    </source>
</evidence>
<dbReference type="AlphaFoldDB" id="A0AA38JJW0"/>
<sequence length="368" mass="40966">MLRVVEGLRMLWFVIEKCGAIPELEDKEGESGIHKASLNGHLPIIQYLLTYAHVDPNTQDGDGWSALHNACSKGYLDIVQYLSDTNININIQNKTGYTPLMTASSKGHLPIVNYLLNTHSADPLMRNNYGETAYDLAAAVFEVGICEVLVEAEKRRFGEGDKLGEAGLGKGLGKKGKGGLGKGRYNPLEVHTTVPVVVLEIQVQRKGEAQSQQLQTRFELCLGDETVELSSRDVDLPWLDDPFTFPFLSPQSQSQSQKPQSQSQSHSPKSHFWLSDWTLDMTHPNIDLSTGWEYAPAPDQTPTQTSTRTATRTGTQTRTRTRTVNWTRRRRWVRLVRRRLDIDPLPFLFPDGGIMLLRGLNGGGLGVG</sequence>
<evidence type="ECO:0000313" key="5">
    <source>
        <dbReference type="EMBL" id="KAJ3728963.1"/>
    </source>
</evidence>
<dbReference type="PROSITE" id="PS50297">
    <property type="entry name" value="ANK_REP_REGION"/>
    <property type="match status" value="2"/>
</dbReference>
<reference evidence="5" key="2">
    <citation type="journal article" date="2023" name="Proc. Natl. Acad. Sci. U.S.A.">
        <title>A global phylogenomic analysis of the shiitake genus Lentinula.</title>
        <authorList>
            <person name="Sierra-Patev S."/>
            <person name="Min B."/>
            <person name="Naranjo-Ortiz M."/>
            <person name="Looney B."/>
            <person name="Konkel Z."/>
            <person name="Slot J.C."/>
            <person name="Sakamoto Y."/>
            <person name="Steenwyk J.L."/>
            <person name="Rokas A."/>
            <person name="Carro J."/>
            <person name="Camarero S."/>
            <person name="Ferreira P."/>
            <person name="Molpeceres G."/>
            <person name="Ruiz-Duenas F.J."/>
            <person name="Serrano A."/>
            <person name="Henrissat B."/>
            <person name="Drula E."/>
            <person name="Hughes K.W."/>
            <person name="Mata J.L."/>
            <person name="Ishikawa N.K."/>
            <person name="Vargas-Isla R."/>
            <person name="Ushijima S."/>
            <person name="Smith C.A."/>
            <person name="Donoghue J."/>
            <person name="Ahrendt S."/>
            <person name="Andreopoulos W."/>
            <person name="He G."/>
            <person name="LaButti K."/>
            <person name="Lipzen A."/>
            <person name="Ng V."/>
            <person name="Riley R."/>
            <person name="Sandor L."/>
            <person name="Barry K."/>
            <person name="Martinez A.T."/>
            <person name="Xiao Y."/>
            <person name="Gibbons J.G."/>
            <person name="Terashima K."/>
            <person name="Grigoriev I.V."/>
            <person name="Hibbett D."/>
        </authorList>
    </citation>
    <scope>NUCLEOTIDE SEQUENCE</scope>
    <source>
        <strain evidence="5">ET3784</strain>
    </source>
</reference>
<dbReference type="EMBL" id="JANVFO010000038">
    <property type="protein sequence ID" value="KAJ3728963.1"/>
    <property type="molecule type" value="Genomic_DNA"/>
</dbReference>
<keyword evidence="1" id="KW-0677">Repeat</keyword>
<dbReference type="PROSITE" id="PS50088">
    <property type="entry name" value="ANK_REPEAT"/>
    <property type="match status" value="2"/>
</dbReference>
<dbReference type="SMART" id="SM00248">
    <property type="entry name" value="ANK"/>
    <property type="match status" value="3"/>
</dbReference>
<name>A0AA38JJW0_9AGAR</name>
<feature type="repeat" description="ANK" evidence="3">
    <location>
        <begin position="95"/>
        <end position="117"/>
    </location>
</feature>
<proteinExistence type="predicted"/>
<dbReference type="Pfam" id="PF00023">
    <property type="entry name" value="Ank"/>
    <property type="match status" value="1"/>
</dbReference>
<evidence type="ECO:0000256" key="1">
    <source>
        <dbReference type="ARBA" id="ARBA00022737"/>
    </source>
</evidence>
<feature type="repeat" description="ANK" evidence="3">
    <location>
        <begin position="62"/>
        <end position="94"/>
    </location>
</feature>
<keyword evidence="2 3" id="KW-0040">ANK repeat</keyword>
<dbReference type="GO" id="GO:0005634">
    <property type="term" value="C:nucleus"/>
    <property type="evidence" value="ECO:0007669"/>
    <property type="project" value="TreeGrafter"/>
</dbReference>
<feature type="region of interest" description="Disordered" evidence="4">
    <location>
        <begin position="247"/>
        <end position="269"/>
    </location>
</feature>
<accession>A0AA38JJW0</accession>
<feature type="compositionally biased region" description="Low complexity" evidence="4">
    <location>
        <begin position="249"/>
        <end position="269"/>
    </location>
</feature>
<organism evidence="5 6">
    <name type="scientific">Lentinula guzmanii</name>
    <dbReference type="NCBI Taxonomy" id="2804957"/>
    <lineage>
        <taxon>Eukaryota</taxon>
        <taxon>Fungi</taxon>
        <taxon>Dikarya</taxon>
        <taxon>Basidiomycota</taxon>
        <taxon>Agaricomycotina</taxon>
        <taxon>Agaricomycetes</taxon>
        <taxon>Agaricomycetidae</taxon>
        <taxon>Agaricales</taxon>
        <taxon>Marasmiineae</taxon>
        <taxon>Omphalotaceae</taxon>
        <taxon>Lentinula</taxon>
    </lineage>
</organism>
<dbReference type="PANTHER" id="PTHR24124:SF14">
    <property type="entry name" value="CHROMOSOME UNDETERMINED SCAFFOLD_25, WHOLE GENOME SHOTGUN SEQUENCE"/>
    <property type="match status" value="1"/>
</dbReference>
<dbReference type="Gene3D" id="1.25.40.20">
    <property type="entry name" value="Ankyrin repeat-containing domain"/>
    <property type="match status" value="1"/>
</dbReference>
<feature type="region of interest" description="Disordered" evidence="4">
    <location>
        <begin position="292"/>
        <end position="323"/>
    </location>
</feature>